<evidence type="ECO:0000313" key="1">
    <source>
        <dbReference type="EMBL" id="CAG7815893.1"/>
    </source>
</evidence>
<organism evidence="1 2">
    <name type="scientific">Allacma fusca</name>
    <dbReference type="NCBI Taxonomy" id="39272"/>
    <lineage>
        <taxon>Eukaryota</taxon>
        <taxon>Metazoa</taxon>
        <taxon>Ecdysozoa</taxon>
        <taxon>Arthropoda</taxon>
        <taxon>Hexapoda</taxon>
        <taxon>Collembola</taxon>
        <taxon>Symphypleona</taxon>
        <taxon>Sminthuridae</taxon>
        <taxon>Allacma</taxon>
    </lineage>
</organism>
<dbReference type="EMBL" id="CAJVCH010355532">
    <property type="protein sequence ID" value="CAG7815893.1"/>
    <property type="molecule type" value="Genomic_DNA"/>
</dbReference>
<dbReference type="Proteomes" id="UP000708208">
    <property type="component" value="Unassembled WGS sequence"/>
</dbReference>
<proteinExistence type="predicted"/>
<feature type="non-terminal residue" evidence="1">
    <location>
        <position position="77"/>
    </location>
</feature>
<sequence length="77" mass="8939">MLPFPLFHALDATMMSDKTLRDLVLSDAEWEIIEEMVQFLEPFSQITDRMSKQHVPLMSLSAASYVDLYDHLESYTV</sequence>
<reference evidence="1" key="1">
    <citation type="submission" date="2021-06" db="EMBL/GenBank/DDBJ databases">
        <authorList>
            <person name="Hodson N. C."/>
            <person name="Mongue J. A."/>
            <person name="Jaron S. K."/>
        </authorList>
    </citation>
    <scope>NUCLEOTIDE SEQUENCE</scope>
</reference>
<protein>
    <submittedName>
        <fullName evidence="1">Uncharacterized protein</fullName>
    </submittedName>
</protein>
<gene>
    <name evidence="1" type="ORF">AFUS01_LOCUS26539</name>
</gene>
<comment type="caution">
    <text evidence="1">The sequence shown here is derived from an EMBL/GenBank/DDBJ whole genome shotgun (WGS) entry which is preliminary data.</text>
</comment>
<dbReference type="OrthoDB" id="2690041at2759"/>
<dbReference type="AlphaFoldDB" id="A0A8J2PC79"/>
<name>A0A8J2PC79_9HEXA</name>
<evidence type="ECO:0000313" key="2">
    <source>
        <dbReference type="Proteomes" id="UP000708208"/>
    </source>
</evidence>
<keyword evidence="2" id="KW-1185">Reference proteome</keyword>
<accession>A0A8J2PC79</accession>